<evidence type="ECO:0000256" key="1">
    <source>
        <dbReference type="SAM" id="MobiDB-lite"/>
    </source>
</evidence>
<organism evidence="2 3">
    <name type="scientific">Lacimicrobium alkaliphilum</name>
    <dbReference type="NCBI Taxonomy" id="1526571"/>
    <lineage>
        <taxon>Bacteria</taxon>
        <taxon>Pseudomonadati</taxon>
        <taxon>Pseudomonadota</taxon>
        <taxon>Gammaproteobacteria</taxon>
        <taxon>Alteromonadales</taxon>
        <taxon>Alteromonadaceae</taxon>
        <taxon>Lacimicrobium</taxon>
    </lineage>
</organism>
<gene>
    <name evidence="2" type="ORF">AT746_06225</name>
</gene>
<proteinExistence type="predicted"/>
<dbReference type="EMBL" id="CP013650">
    <property type="protein sequence ID" value="ALS97901.1"/>
    <property type="molecule type" value="Genomic_DNA"/>
</dbReference>
<reference evidence="2 3" key="1">
    <citation type="submission" date="2015-12" db="EMBL/GenBank/DDBJ databases">
        <title>Complete genome of Lacimicrobium alkaliphilum KCTC 32984.</title>
        <authorList>
            <person name="Kim S.-G."/>
            <person name="Lee Y.-J."/>
        </authorList>
    </citation>
    <scope>NUCLEOTIDE SEQUENCE [LARGE SCALE GENOMIC DNA]</scope>
    <source>
        <strain evidence="2 3">YelD216</strain>
    </source>
</reference>
<evidence type="ECO:0000313" key="3">
    <source>
        <dbReference type="Proteomes" id="UP000068447"/>
    </source>
</evidence>
<evidence type="ECO:0000313" key="2">
    <source>
        <dbReference type="EMBL" id="ALS97901.1"/>
    </source>
</evidence>
<accession>A0A0U2PF55</accession>
<dbReference type="PROSITE" id="PS51257">
    <property type="entry name" value="PROKAR_LIPOPROTEIN"/>
    <property type="match status" value="1"/>
</dbReference>
<feature type="region of interest" description="Disordered" evidence="1">
    <location>
        <begin position="47"/>
        <end position="67"/>
    </location>
</feature>
<dbReference type="RefSeq" id="WP_062477919.1">
    <property type="nucleotide sequence ID" value="NZ_CP013650.1"/>
</dbReference>
<protein>
    <recommendedName>
        <fullName evidence="4">Lipoprotein</fullName>
    </recommendedName>
</protein>
<dbReference type="Proteomes" id="UP000068447">
    <property type="component" value="Chromosome"/>
</dbReference>
<name>A0A0U2PF55_9ALTE</name>
<sequence>MYNKITSVLALSLLLGGCELELNSGGNKEDPVYSFDFEQSDHGWKAGFSDYPPDDPDTHELSSGLKPLPTDSQKQGFMLSGHNRSDDLFMYIKGHFTGLEPSSRYQADISVNLLTNAGEGCMGIGGAPGEAVWMKFGFGEQEPRQADYYLNLDKGVQNNNGKNAKIIGDIAAKDANCEGSKYVEKVLASTSDSRIEFTTGSDGSIWLFVGTDSGFEGKTTLYYDKIDIQLQRL</sequence>
<dbReference type="KEGG" id="lal:AT746_06225"/>
<dbReference type="OrthoDB" id="6382175at2"/>
<keyword evidence="3" id="KW-1185">Reference proteome</keyword>
<dbReference type="AlphaFoldDB" id="A0A0U2PF55"/>
<evidence type="ECO:0008006" key="4">
    <source>
        <dbReference type="Google" id="ProtNLM"/>
    </source>
</evidence>